<evidence type="ECO:0000313" key="2">
    <source>
        <dbReference type="Proteomes" id="UP000187209"/>
    </source>
</evidence>
<proteinExistence type="predicted"/>
<dbReference type="EMBL" id="MPUH01000136">
    <property type="protein sequence ID" value="OMJ89021.1"/>
    <property type="molecule type" value="Genomic_DNA"/>
</dbReference>
<evidence type="ECO:0000313" key="1">
    <source>
        <dbReference type="EMBL" id="OMJ89021.1"/>
    </source>
</evidence>
<comment type="caution">
    <text evidence="1">The sequence shown here is derived from an EMBL/GenBank/DDBJ whole genome shotgun (WGS) entry which is preliminary data.</text>
</comment>
<dbReference type="AlphaFoldDB" id="A0A1R2CJ49"/>
<protein>
    <submittedName>
        <fullName evidence="1">Uncharacterized protein</fullName>
    </submittedName>
</protein>
<organism evidence="1 2">
    <name type="scientific">Stentor coeruleus</name>
    <dbReference type="NCBI Taxonomy" id="5963"/>
    <lineage>
        <taxon>Eukaryota</taxon>
        <taxon>Sar</taxon>
        <taxon>Alveolata</taxon>
        <taxon>Ciliophora</taxon>
        <taxon>Postciliodesmatophora</taxon>
        <taxon>Heterotrichea</taxon>
        <taxon>Heterotrichida</taxon>
        <taxon>Stentoridae</taxon>
        <taxon>Stentor</taxon>
    </lineage>
</organism>
<dbReference type="Proteomes" id="UP000187209">
    <property type="component" value="Unassembled WGS sequence"/>
</dbReference>
<keyword evidence="2" id="KW-1185">Reference proteome</keyword>
<sequence length="305" mass="36512">MGNCTLRDDNVQEVWCCLNKNFDRISFRVKIDFDQYLAYQKFLEHLWEKFIFYRDKDEKATLRYEIKHWVVKGAPNRIVKELIELIFPISKKECLELYESMQKKINESGIFEAEAEVFQENLFFLTEEGKIAFRRLEFLVKYVLDIEYMEVFDKVLQLMLWFFPEHEAYALAEALIKTDITSIKNFHGYFLRSNEEKHDIITKLTEKLCETGANKKLCMKILHEMVDGLFSGYLLPFYYPYVLINFFFDGFEAIFRTAYSLFSLINYEEMTSSGQIRSEIQNKFSYVNFISIYENVNLEVIFSKL</sequence>
<name>A0A1R2CJ49_9CILI</name>
<gene>
    <name evidence="1" type="ORF">SteCoe_8942</name>
</gene>
<accession>A0A1R2CJ49</accession>
<reference evidence="1 2" key="1">
    <citation type="submission" date="2016-11" db="EMBL/GenBank/DDBJ databases">
        <title>The macronuclear genome of Stentor coeruleus: a giant cell with tiny introns.</title>
        <authorList>
            <person name="Slabodnick M."/>
            <person name="Ruby J.G."/>
            <person name="Reiff S.B."/>
            <person name="Swart E.C."/>
            <person name="Gosai S."/>
            <person name="Prabakaran S."/>
            <person name="Witkowska E."/>
            <person name="Larue G.E."/>
            <person name="Fisher S."/>
            <person name="Freeman R.M."/>
            <person name="Gunawardena J."/>
            <person name="Chu W."/>
            <person name="Stover N.A."/>
            <person name="Gregory B.D."/>
            <person name="Nowacki M."/>
            <person name="Derisi J."/>
            <person name="Roy S.W."/>
            <person name="Marshall W.F."/>
            <person name="Sood P."/>
        </authorList>
    </citation>
    <scope>NUCLEOTIDE SEQUENCE [LARGE SCALE GENOMIC DNA]</scope>
    <source>
        <strain evidence="1">WM001</strain>
    </source>
</reference>